<evidence type="ECO:0000313" key="2">
    <source>
        <dbReference type="Proteomes" id="UP000291424"/>
    </source>
</evidence>
<dbReference type="InterPro" id="IPR007833">
    <property type="entry name" value="Capsule_polysaccharide_synth"/>
</dbReference>
<evidence type="ECO:0000313" key="1">
    <source>
        <dbReference type="EMBL" id="TCB90919.1"/>
    </source>
</evidence>
<dbReference type="EMBL" id="SJOO01000008">
    <property type="protein sequence ID" value="TCB90919.1"/>
    <property type="molecule type" value="Genomic_DNA"/>
</dbReference>
<organism evidence="1 2">
    <name type="scientific">Enterobacter wuhouensis</name>
    <dbReference type="NCBI Taxonomy" id="2529381"/>
    <lineage>
        <taxon>Bacteria</taxon>
        <taxon>Pseudomonadati</taxon>
        <taxon>Pseudomonadota</taxon>
        <taxon>Gammaproteobacteria</taxon>
        <taxon>Enterobacterales</taxon>
        <taxon>Enterobacteriaceae</taxon>
        <taxon>Enterobacter</taxon>
    </lineage>
</organism>
<reference evidence="1 2" key="1">
    <citation type="submission" date="2019-02" db="EMBL/GenBank/DDBJ databases">
        <title>The draft genome of Enterobacter spp. strains.</title>
        <authorList>
            <person name="Wang C."/>
            <person name="Feng Y."/>
            <person name="Zong Z."/>
        </authorList>
    </citation>
    <scope>NUCLEOTIDE SEQUENCE [LARGE SCALE GENOMIC DNA]</scope>
    <source>
        <strain evidence="1 2">WCHEW120002</strain>
    </source>
</reference>
<dbReference type="AlphaFoldDB" id="A0A4R0G6F0"/>
<comment type="caution">
    <text evidence="1">The sequence shown here is derived from an EMBL/GenBank/DDBJ whole genome shotgun (WGS) entry which is preliminary data.</text>
</comment>
<proteinExistence type="predicted"/>
<dbReference type="GO" id="GO:0015774">
    <property type="term" value="P:polysaccharide transport"/>
    <property type="evidence" value="ECO:0007669"/>
    <property type="project" value="InterPro"/>
</dbReference>
<dbReference type="OrthoDB" id="9794206at2"/>
<dbReference type="Proteomes" id="UP000291424">
    <property type="component" value="Unassembled WGS sequence"/>
</dbReference>
<dbReference type="SUPFAM" id="SSF53756">
    <property type="entry name" value="UDP-Glycosyltransferase/glycogen phosphorylase"/>
    <property type="match status" value="1"/>
</dbReference>
<accession>A0A4R0G6F0</accession>
<protein>
    <recommendedName>
        <fullName evidence="3">Capsular biosynthesis protein</fullName>
    </recommendedName>
</protein>
<dbReference type="Pfam" id="PF05159">
    <property type="entry name" value="Capsule_synth"/>
    <property type="match status" value="1"/>
</dbReference>
<evidence type="ECO:0008006" key="3">
    <source>
        <dbReference type="Google" id="ProtNLM"/>
    </source>
</evidence>
<gene>
    <name evidence="1" type="ORF">E0L20_17520</name>
</gene>
<sequence>MVKGIILINNAIFSPVFKRLAIELKNKNVDITIVTDSDFSIRKYKLDEIGCEIICFERYAYESKTGRQELTSQYDSWNIHADYDRDNYYHSVKSNNNNFWGETSKELYDFFEKIFINDTFDFIFYENVSNGLAYTANKVAEKYNVQYLGLTASRLPGKSLFSSLDDRLSQEIIQCLTQQPEMSPEKYTEIKNYVTNIHHIQPDYMKNNGLSSINFMSKIFKKRDFTFIIETIRQTFVGKNVLFQVGNPLLKSFYMNFREIKRWFCVKKIKNLFNEDLTSQPFYLYPLHYHPESSTSILAKFYDEYNLIRNLAFSLPHGKFLVVKDHISATGYEGLEFYKKILKLPNVKLANPNLNSKELIKKSLGVFTLTSTVGYEAVLMNKPVIVFGDVFYMGHPLVYQCQGYGDIDNAFEHINLNFNADYSEYNIKYVGAYDALCFPLTINYATDPGADFIDNVSTQILRKLKVR</sequence>
<name>A0A4R0G6F0_9ENTR</name>
<dbReference type="GO" id="GO:0000271">
    <property type="term" value="P:polysaccharide biosynthetic process"/>
    <property type="evidence" value="ECO:0007669"/>
    <property type="project" value="InterPro"/>
</dbReference>